<keyword evidence="1" id="KW-0175">Coiled coil</keyword>
<evidence type="ECO:0000313" key="3">
    <source>
        <dbReference type="Proteomes" id="UP001164743"/>
    </source>
</evidence>
<dbReference type="InterPro" id="IPR036864">
    <property type="entry name" value="Zn2-C6_fun-type_DNA-bd_sf"/>
</dbReference>
<dbReference type="RefSeq" id="XP_053016612.1">
    <property type="nucleotide sequence ID" value="XM_053165418.1"/>
</dbReference>
<dbReference type="EMBL" id="CP110421">
    <property type="protein sequence ID" value="WAQ81057.1"/>
    <property type="molecule type" value="Genomic_DNA"/>
</dbReference>
<evidence type="ECO:0000313" key="2">
    <source>
        <dbReference type="EMBL" id="WAQ81057.1"/>
    </source>
</evidence>
<dbReference type="Gene3D" id="4.10.240.10">
    <property type="entry name" value="Zn(2)-C6 fungal-type DNA-binding domain"/>
    <property type="match status" value="1"/>
</dbReference>
<protein>
    <recommendedName>
        <fullName evidence="4">Zn(2)-C6 fungal-type domain-containing protein</fullName>
    </recommendedName>
</protein>
<name>A0ABY7CDZ9_9BASI</name>
<organism evidence="2 3">
    <name type="scientific">Puccinia triticina</name>
    <dbReference type="NCBI Taxonomy" id="208348"/>
    <lineage>
        <taxon>Eukaryota</taxon>
        <taxon>Fungi</taxon>
        <taxon>Dikarya</taxon>
        <taxon>Basidiomycota</taxon>
        <taxon>Pucciniomycotina</taxon>
        <taxon>Pucciniomycetes</taxon>
        <taxon>Pucciniales</taxon>
        <taxon>Pucciniaceae</taxon>
        <taxon>Puccinia</taxon>
    </lineage>
</organism>
<keyword evidence="3" id="KW-1185">Reference proteome</keyword>
<reference evidence="2" key="1">
    <citation type="submission" date="2022-10" db="EMBL/GenBank/DDBJ databases">
        <title>Puccinia triticina Genome sequencing and assembly.</title>
        <authorList>
            <person name="Li C."/>
        </authorList>
    </citation>
    <scope>NUCLEOTIDE SEQUENCE</scope>
    <source>
        <strain evidence="2">Pt15</strain>
    </source>
</reference>
<feature type="coiled-coil region" evidence="1">
    <location>
        <begin position="59"/>
        <end position="86"/>
    </location>
</feature>
<accession>A0ABY7CDZ9</accession>
<evidence type="ECO:0008006" key="4">
    <source>
        <dbReference type="Google" id="ProtNLM"/>
    </source>
</evidence>
<sequence>MLPTTEQPNKACLNCRARRTNRDAVKPICLSCKHLGPKQQSQCKYGQPAEWLESIVCPNRTQQNQILELELKLESLERTLAQLSTLAAIKHEQQYNPSPHHFTGITTLCKPQKLIELAEAAVLRCQYYVSALIGLNLRPASAHESTFSA</sequence>
<evidence type="ECO:0000256" key="1">
    <source>
        <dbReference type="SAM" id="Coils"/>
    </source>
</evidence>
<proteinExistence type="predicted"/>
<gene>
    <name evidence="2" type="ORF">PtA15_1A395</name>
</gene>
<dbReference type="GeneID" id="77806313"/>
<dbReference type="Proteomes" id="UP001164743">
    <property type="component" value="Chromosome 1A"/>
</dbReference>